<comment type="caution">
    <text evidence="1">The sequence shown here is derived from an EMBL/GenBank/DDBJ whole genome shotgun (WGS) entry which is preliminary data.</text>
</comment>
<reference evidence="1 2" key="1">
    <citation type="submission" date="2019-05" db="EMBL/GenBank/DDBJ databases">
        <title>Another draft genome of Portunus trituberculatus and its Hox gene families provides insights of decapod evolution.</title>
        <authorList>
            <person name="Jeong J.-H."/>
            <person name="Song I."/>
            <person name="Kim S."/>
            <person name="Choi T."/>
            <person name="Kim D."/>
            <person name="Ryu S."/>
            <person name="Kim W."/>
        </authorList>
    </citation>
    <scope>NUCLEOTIDE SEQUENCE [LARGE SCALE GENOMIC DNA]</scope>
    <source>
        <tissue evidence="1">Muscle</tissue>
    </source>
</reference>
<name>A0A5B7DP32_PORTR</name>
<evidence type="ECO:0000313" key="1">
    <source>
        <dbReference type="EMBL" id="MPC22804.1"/>
    </source>
</evidence>
<dbReference type="Proteomes" id="UP000324222">
    <property type="component" value="Unassembled WGS sequence"/>
</dbReference>
<sequence length="158" mass="17469">MQANTTDCLFKVSKFEARSNGRLTSPNVLTQCGQFLPKTRSSTLLSLFSSSHNSFFSLRLRVISMSPVVLTKNTRTIFSPFTPSAAAGMSVSVGGTGTHIHLLHIHPIFNTICIQPWTPRRVLVWRDGLVGWNGLIRSDGLVWGDGLVWCHWCDGLVV</sequence>
<dbReference type="AlphaFoldDB" id="A0A5B7DP32"/>
<organism evidence="1 2">
    <name type="scientific">Portunus trituberculatus</name>
    <name type="common">Swimming crab</name>
    <name type="synonym">Neptunus trituberculatus</name>
    <dbReference type="NCBI Taxonomy" id="210409"/>
    <lineage>
        <taxon>Eukaryota</taxon>
        <taxon>Metazoa</taxon>
        <taxon>Ecdysozoa</taxon>
        <taxon>Arthropoda</taxon>
        <taxon>Crustacea</taxon>
        <taxon>Multicrustacea</taxon>
        <taxon>Malacostraca</taxon>
        <taxon>Eumalacostraca</taxon>
        <taxon>Eucarida</taxon>
        <taxon>Decapoda</taxon>
        <taxon>Pleocyemata</taxon>
        <taxon>Brachyura</taxon>
        <taxon>Eubrachyura</taxon>
        <taxon>Portunoidea</taxon>
        <taxon>Portunidae</taxon>
        <taxon>Portuninae</taxon>
        <taxon>Portunus</taxon>
    </lineage>
</organism>
<evidence type="ECO:0000313" key="2">
    <source>
        <dbReference type="Proteomes" id="UP000324222"/>
    </source>
</evidence>
<gene>
    <name evidence="1" type="ORF">E2C01_015831</name>
</gene>
<dbReference type="EMBL" id="VSRR010001128">
    <property type="protein sequence ID" value="MPC22804.1"/>
    <property type="molecule type" value="Genomic_DNA"/>
</dbReference>
<accession>A0A5B7DP32</accession>
<proteinExistence type="predicted"/>
<protein>
    <submittedName>
        <fullName evidence="1">Uncharacterized protein</fullName>
    </submittedName>
</protein>
<keyword evidence="2" id="KW-1185">Reference proteome</keyword>